<sequence length="183" mass="19497">MDDATSHGLTKRPRIHDLRHTHVAWLISDNTPMAAVQRRMGHTSITTTIDRYGHLLPYVDQDLMDSSGLATPALNAAEPAAQGLYGKAAFDAVGPLLLTGWPAVGPYLLSGLQETPTLAFTGSPRNAHGLSPDPDQPLPTSSTTPLSASGTSLNGRSTSRGRSRPLPSLLLRKSPLSYSAPRR</sequence>
<feature type="compositionally biased region" description="Low complexity" evidence="2">
    <location>
        <begin position="130"/>
        <end position="177"/>
    </location>
</feature>
<evidence type="ECO:0000259" key="3">
    <source>
        <dbReference type="PROSITE" id="PS51898"/>
    </source>
</evidence>
<dbReference type="Proteomes" id="UP001597024">
    <property type="component" value="Unassembled WGS sequence"/>
</dbReference>
<protein>
    <submittedName>
        <fullName evidence="4">Tyrosine-type recombinase/integrase</fullName>
    </submittedName>
</protein>
<dbReference type="InterPro" id="IPR011010">
    <property type="entry name" value="DNA_brk_join_enz"/>
</dbReference>
<dbReference type="Gene3D" id="1.10.443.10">
    <property type="entry name" value="Intergrase catalytic core"/>
    <property type="match status" value="1"/>
</dbReference>
<organism evidence="4 5">
    <name type="scientific">Streptosporangium algeriense</name>
    <dbReference type="NCBI Taxonomy" id="1682748"/>
    <lineage>
        <taxon>Bacteria</taxon>
        <taxon>Bacillati</taxon>
        <taxon>Actinomycetota</taxon>
        <taxon>Actinomycetes</taxon>
        <taxon>Streptosporangiales</taxon>
        <taxon>Streptosporangiaceae</taxon>
        <taxon>Streptosporangium</taxon>
    </lineage>
</organism>
<name>A0ABW3DJG6_9ACTN</name>
<proteinExistence type="predicted"/>
<dbReference type="InterPro" id="IPR002104">
    <property type="entry name" value="Integrase_catalytic"/>
</dbReference>
<dbReference type="InterPro" id="IPR013762">
    <property type="entry name" value="Integrase-like_cat_sf"/>
</dbReference>
<dbReference type="EMBL" id="JBHTHX010000008">
    <property type="protein sequence ID" value="MFD0883127.1"/>
    <property type="molecule type" value="Genomic_DNA"/>
</dbReference>
<evidence type="ECO:0000313" key="5">
    <source>
        <dbReference type="Proteomes" id="UP001597024"/>
    </source>
</evidence>
<reference evidence="5" key="1">
    <citation type="journal article" date="2019" name="Int. J. Syst. Evol. Microbiol.">
        <title>The Global Catalogue of Microorganisms (GCM) 10K type strain sequencing project: providing services to taxonomists for standard genome sequencing and annotation.</title>
        <authorList>
            <consortium name="The Broad Institute Genomics Platform"/>
            <consortium name="The Broad Institute Genome Sequencing Center for Infectious Disease"/>
            <person name="Wu L."/>
            <person name="Ma J."/>
        </authorList>
    </citation>
    <scope>NUCLEOTIDE SEQUENCE [LARGE SCALE GENOMIC DNA]</scope>
    <source>
        <strain evidence="5">CCUG 62974</strain>
    </source>
</reference>
<evidence type="ECO:0000256" key="1">
    <source>
        <dbReference type="ARBA" id="ARBA00023172"/>
    </source>
</evidence>
<comment type="caution">
    <text evidence="4">The sequence shown here is derived from an EMBL/GenBank/DDBJ whole genome shotgun (WGS) entry which is preliminary data.</text>
</comment>
<dbReference type="SUPFAM" id="SSF56349">
    <property type="entry name" value="DNA breaking-rejoining enzymes"/>
    <property type="match status" value="1"/>
</dbReference>
<dbReference type="Pfam" id="PF00589">
    <property type="entry name" value="Phage_integrase"/>
    <property type="match status" value="1"/>
</dbReference>
<feature type="region of interest" description="Disordered" evidence="2">
    <location>
        <begin position="119"/>
        <end position="183"/>
    </location>
</feature>
<dbReference type="PROSITE" id="PS51898">
    <property type="entry name" value="TYR_RECOMBINASE"/>
    <property type="match status" value="1"/>
</dbReference>
<evidence type="ECO:0000256" key="2">
    <source>
        <dbReference type="SAM" id="MobiDB-lite"/>
    </source>
</evidence>
<keyword evidence="5" id="KW-1185">Reference proteome</keyword>
<keyword evidence="1" id="KW-0233">DNA recombination</keyword>
<gene>
    <name evidence="4" type="ORF">ACFQ08_00910</name>
</gene>
<feature type="domain" description="Tyr recombinase" evidence="3">
    <location>
        <begin position="1"/>
        <end position="65"/>
    </location>
</feature>
<accession>A0ABW3DJG6</accession>
<evidence type="ECO:0000313" key="4">
    <source>
        <dbReference type="EMBL" id="MFD0883127.1"/>
    </source>
</evidence>